<feature type="non-terminal residue" evidence="1">
    <location>
        <position position="151"/>
    </location>
</feature>
<evidence type="ECO:0008006" key="2">
    <source>
        <dbReference type="Google" id="ProtNLM"/>
    </source>
</evidence>
<sequence>MKKIILLICFVVLLGMSTSAYALTAVSNCADLQNINNNLSENYFLNNSFDCAGFDFGDGGGFKPIGGNFPAGTNPNNVPASAKFTGTLDGLGNTINNLTINRDMLYVGLFGFTGSTSQIRKLSVDNANINGGAYAGAISGYNYGTISDVRA</sequence>
<reference evidence="1" key="1">
    <citation type="journal article" date="2015" name="Nature">
        <title>Complex archaea that bridge the gap between prokaryotes and eukaryotes.</title>
        <authorList>
            <person name="Spang A."/>
            <person name="Saw J.H."/>
            <person name="Jorgensen S.L."/>
            <person name="Zaremba-Niedzwiedzka K."/>
            <person name="Martijn J."/>
            <person name="Lind A.E."/>
            <person name="van Eijk R."/>
            <person name="Schleper C."/>
            <person name="Guy L."/>
            <person name="Ettema T.J."/>
        </authorList>
    </citation>
    <scope>NUCLEOTIDE SEQUENCE</scope>
</reference>
<proteinExistence type="predicted"/>
<gene>
    <name evidence="1" type="ORF">LCGC14_2973320</name>
</gene>
<dbReference type="Gene3D" id="2.160.20.110">
    <property type="match status" value="1"/>
</dbReference>
<comment type="caution">
    <text evidence="1">The sequence shown here is derived from an EMBL/GenBank/DDBJ whole genome shotgun (WGS) entry which is preliminary data.</text>
</comment>
<dbReference type="EMBL" id="LAZR01060515">
    <property type="protein sequence ID" value="KKK65520.1"/>
    <property type="molecule type" value="Genomic_DNA"/>
</dbReference>
<evidence type="ECO:0000313" key="1">
    <source>
        <dbReference type="EMBL" id="KKK65520.1"/>
    </source>
</evidence>
<protein>
    <recommendedName>
        <fullName evidence="2">GLUG domain-containing protein</fullName>
    </recommendedName>
</protein>
<name>A0A0F8XW81_9ZZZZ</name>
<dbReference type="AlphaFoldDB" id="A0A0F8XW81"/>
<accession>A0A0F8XW81</accession>
<organism evidence="1">
    <name type="scientific">marine sediment metagenome</name>
    <dbReference type="NCBI Taxonomy" id="412755"/>
    <lineage>
        <taxon>unclassified sequences</taxon>
        <taxon>metagenomes</taxon>
        <taxon>ecological metagenomes</taxon>
    </lineage>
</organism>